<accession>A0A892IDW2</accession>
<dbReference type="Pfam" id="PF00657">
    <property type="entry name" value="Lipase_GDSL"/>
    <property type="match status" value="1"/>
</dbReference>
<dbReference type="PROSITE" id="PS51257">
    <property type="entry name" value="PROKAR_LIPOPROTEIN"/>
    <property type="match status" value="1"/>
</dbReference>
<dbReference type="InterPro" id="IPR051058">
    <property type="entry name" value="GDSL_Est/Lipase"/>
</dbReference>
<dbReference type="AlphaFoldDB" id="A0A892IDW2"/>
<dbReference type="GeneID" id="93130308"/>
<keyword evidence="3" id="KW-0732">Signal</keyword>
<keyword evidence="1 4" id="KW-0378">Hydrolase</keyword>
<protein>
    <submittedName>
        <fullName evidence="4">SGNH/GDSL hydrolase family protein</fullName>
    </submittedName>
</protein>
<sequence>MSSYSLRRLFACALLLVAAMLTGCDATTRESPADWPSAGPDTVRGGTLPDVSASEPQTSTYLRCYYRKSGDSFRFDTGYVWAIDPATDWFYRLRGEWHGGDTHRWESIFYTTESPSQLRSLCEGSLRRDGIDSAVIGWAAGDGASAIDYAPWSAGRRGTRIDRVVAFGDSLSDTHNLYNASHGRIPDNKSWFDGRFTNGRNWVEYLAGDLHVPLYDWAVGGTGVADRRVLPWVAMPGLLSQVRAWRSATRDDRSYDPARTLFTVMVGGNDLIYFDTPSDEILAKEREAIDVLIDGGAKNILVMNLPDVSRAPIFQLKAGANRAAAQVDAVNLGLAAMVASIRDEHAGSVNIQLFDTNALFSSLFDEPRAYGFANSTESCLEIDRTGLSNFMESHRPRAACRNPDAFVFWDIVHPTTRTHRIVADRVAAFVHRHFPAVDERES</sequence>
<evidence type="ECO:0000256" key="3">
    <source>
        <dbReference type="SAM" id="SignalP"/>
    </source>
</evidence>
<dbReference type="Proteomes" id="UP000625568">
    <property type="component" value="Chromosome 2"/>
</dbReference>
<feature type="signal peptide" evidence="3">
    <location>
        <begin position="1"/>
        <end position="26"/>
    </location>
</feature>
<dbReference type="PANTHER" id="PTHR45648:SF22">
    <property type="entry name" value="GDSL LIPASE_ACYLHYDROLASE FAMILY PROTEIN (AFU_ORTHOLOGUE AFUA_4G14700)"/>
    <property type="match status" value="1"/>
</dbReference>
<evidence type="ECO:0000313" key="4">
    <source>
        <dbReference type="EMBL" id="QRO80358.1"/>
    </source>
</evidence>
<evidence type="ECO:0000313" key="5">
    <source>
        <dbReference type="Proteomes" id="UP000625568"/>
    </source>
</evidence>
<dbReference type="InterPro" id="IPR001087">
    <property type="entry name" value="GDSL"/>
</dbReference>
<dbReference type="SUPFAM" id="SSF52266">
    <property type="entry name" value="SGNH hydrolase"/>
    <property type="match status" value="1"/>
</dbReference>
<dbReference type="Gene3D" id="3.40.50.1110">
    <property type="entry name" value="SGNH hydrolase"/>
    <property type="match status" value="1"/>
</dbReference>
<dbReference type="EMBL" id="CP069483">
    <property type="protein sequence ID" value="QRO80358.1"/>
    <property type="molecule type" value="Genomic_DNA"/>
</dbReference>
<dbReference type="RefSeq" id="WP_081293652.1">
    <property type="nucleotide sequence ID" value="NZ_CABVPR010000025.1"/>
</dbReference>
<evidence type="ECO:0000256" key="1">
    <source>
        <dbReference type="ARBA" id="ARBA00022801"/>
    </source>
</evidence>
<dbReference type="InterPro" id="IPR036514">
    <property type="entry name" value="SGNH_hydro_sf"/>
</dbReference>
<evidence type="ECO:0000256" key="2">
    <source>
        <dbReference type="SAM" id="MobiDB-lite"/>
    </source>
</evidence>
<gene>
    <name evidence="4" type="ORF">I6K02_18680</name>
</gene>
<name>A0A892IDW2_9BURK</name>
<proteinExistence type="predicted"/>
<dbReference type="PANTHER" id="PTHR45648">
    <property type="entry name" value="GDSL LIPASE/ACYLHYDROLASE FAMILY PROTEIN (AFU_ORTHOLOGUE AFUA_4G14700)"/>
    <property type="match status" value="1"/>
</dbReference>
<reference evidence="4 5" key="1">
    <citation type="submission" date="2021-02" db="EMBL/GenBank/DDBJ databases">
        <title>FDA dAtabase for Regulatory Grade micrObial Sequences (FDA-ARGOS): Supporting development and validation of Infectious Disease Dx tests.</title>
        <authorList>
            <person name="Minogue T."/>
            <person name="Wolcott M."/>
            <person name="Wasieloski L."/>
            <person name="Aguilar W."/>
            <person name="Moore D."/>
            <person name="Jaissle J."/>
            <person name="Tallon L."/>
            <person name="Sadzewicz L."/>
            <person name="Zhao X."/>
            <person name="Boylan J."/>
            <person name="Ott S."/>
            <person name="Bowen H."/>
            <person name="Vavikolanu K."/>
            <person name="Mehta A."/>
            <person name="Aluvathingal J."/>
            <person name="Nadendla S."/>
            <person name="Yan Y."/>
            <person name="Sichtig H."/>
        </authorList>
    </citation>
    <scope>NUCLEOTIDE SEQUENCE [LARGE SCALE GENOMIC DNA]</scope>
    <source>
        <strain evidence="4 5">FDAARGOS_1272</strain>
    </source>
</reference>
<keyword evidence="5" id="KW-1185">Reference proteome</keyword>
<dbReference type="CDD" id="cd01846">
    <property type="entry name" value="fatty_acyltransferase_like"/>
    <property type="match status" value="1"/>
</dbReference>
<feature type="region of interest" description="Disordered" evidence="2">
    <location>
        <begin position="29"/>
        <end position="50"/>
    </location>
</feature>
<organism evidence="4 5">
    <name type="scientific">Burkholderia dolosa</name>
    <dbReference type="NCBI Taxonomy" id="152500"/>
    <lineage>
        <taxon>Bacteria</taxon>
        <taxon>Pseudomonadati</taxon>
        <taxon>Pseudomonadota</taxon>
        <taxon>Betaproteobacteria</taxon>
        <taxon>Burkholderiales</taxon>
        <taxon>Burkholderiaceae</taxon>
        <taxon>Burkholderia</taxon>
        <taxon>Burkholderia cepacia complex</taxon>
    </lineage>
</organism>
<dbReference type="GO" id="GO:0016788">
    <property type="term" value="F:hydrolase activity, acting on ester bonds"/>
    <property type="evidence" value="ECO:0007669"/>
    <property type="project" value="InterPro"/>
</dbReference>
<feature type="chain" id="PRO_5034691208" evidence="3">
    <location>
        <begin position="27"/>
        <end position="442"/>
    </location>
</feature>